<accession>M5G9T4</accession>
<evidence type="ECO:0000259" key="3">
    <source>
        <dbReference type="Pfam" id="PF00857"/>
    </source>
</evidence>
<dbReference type="InterPro" id="IPR036380">
    <property type="entry name" value="Isochorismatase-like_sf"/>
</dbReference>
<evidence type="ECO:0000313" key="4">
    <source>
        <dbReference type="EMBL" id="EJU05055.1"/>
    </source>
</evidence>
<dbReference type="STRING" id="1858805.M5G9T4"/>
<dbReference type="EMBL" id="JH795857">
    <property type="protein sequence ID" value="EJU05055.1"/>
    <property type="molecule type" value="Genomic_DNA"/>
</dbReference>
<dbReference type="HOGENOM" id="CLU_1390183_0_0_1"/>
<reference evidence="4 5" key="1">
    <citation type="journal article" date="2012" name="Science">
        <title>The Paleozoic origin of enzymatic lignin decomposition reconstructed from 31 fungal genomes.</title>
        <authorList>
            <person name="Floudas D."/>
            <person name="Binder M."/>
            <person name="Riley R."/>
            <person name="Barry K."/>
            <person name="Blanchette R.A."/>
            <person name="Henrissat B."/>
            <person name="Martinez A.T."/>
            <person name="Otillar R."/>
            <person name="Spatafora J.W."/>
            <person name="Yadav J.S."/>
            <person name="Aerts A."/>
            <person name="Benoit I."/>
            <person name="Boyd A."/>
            <person name="Carlson A."/>
            <person name="Copeland A."/>
            <person name="Coutinho P.M."/>
            <person name="de Vries R.P."/>
            <person name="Ferreira P."/>
            <person name="Findley K."/>
            <person name="Foster B."/>
            <person name="Gaskell J."/>
            <person name="Glotzer D."/>
            <person name="Gorecki P."/>
            <person name="Heitman J."/>
            <person name="Hesse C."/>
            <person name="Hori C."/>
            <person name="Igarashi K."/>
            <person name="Jurgens J.A."/>
            <person name="Kallen N."/>
            <person name="Kersten P."/>
            <person name="Kohler A."/>
            <person name="Kuees U."/>
            <person name="Kumar T.K.A."/>
            <person name="Kuo A."/>
            <person name="LaButti K."/>
            <person name="Larrondo L.F."/>
            <person name="Lindquist E."/>
            <person name="Ling A."/>
            <person name="Lombard V."/>
            <person name="Lucas S."/>
            <person name="Lundell T."/>
            <person name="Martin R."/>
            <person name="McLaughlin D.J."/>
            <person name="Morgenstern I."/>
            <person name="Morin E."/>
            <person name="Murat C."/>
            <person name="Nagy L.G."/>
            <person name="Nolan M."/>
            <person name="Ohm R.A."/>
            <person name="Patyshakuliyeva A."/>
            <person name="Rokas A."/>
            <person name="Ruiz-Duenas F.J."/>
            <person name="Sabat G."/>
            <person name="Salamov A."/>
            <person name="Samejima M."/>
            <person name="Schmutz J."/>
            <person name="Slot J.C."/>
            <person name="St John F."/>
            <person name="Stenlid J."/>
            <person name="Sun H."/>
            <person name="Sun S."/>
            <person name="Syed K."/>
            <person name="Tsang A."/>
            <person name="Wiebenga A."/>
            <person name="Young D."/>
            <person name="Pisabarro A."/>
            <person name="Eastwood D.C."/>
            <person name="Martin F."/>
            <person name="Cullen D."/>
            <person name="Grigoriev I.V."/>
            <person name="Hibbett D.S."/>
        </authorList>
    </citation>
    <scope>NUCLEOTIDE SEQUENCE [LARGE SCALE GENOMIC DNA]</scope>
    <source>
        <strain evidence="4 5">DJM-731 SS1</strain>
    </source>
</reference>
<dbReference type="Proteomes" id="UP000030653">
    <property type="component" value="Unassembled WGS sequence"/>
</dbReference>
<evidence type="ECO:0000256" key="2">
    <source>
        <dbReference type="ARBA" id="ARBA00022801"/>
    </source>
</evidence>
<keyword evidence="5" id="KW-1185">Reference proteome</keyword>
<dbReference type="InterPro" id="IPR000868">
    <property type="entry name" value="Isochorismatase-like_dom"/>
</dbReference>
<dbReference type="GeneID" id="63683064"/>
<dbReference type="Pfam" id="PF00857">
    <property type="entry name" value="Isochorismatase"/>
    <property type="match status" value="1"/>
</dbReference>
<dbReference type="PANTHER" id="PTHR43540">
    <property type="entry name" value="PEROXYUREIDOACRYLATE/UREIDOACRYLATE AMIDOHYDROLASE-RELATED"/>
    <property type="match status" value="1"/>
</dbReference>
<dbReference type="SUPFAM" id="SSF52499">
    <property type="entry name" value="Isochorismatase-like hydrolases"/>
    <property type="match status" value="1"/>
</dbReference>
<protein>
    <submittedName>
        <fullName evidence="4">Isochorismatase hydrolase</fullName>
    </submittedName>
</protein>
<dbReference type="AlphaFoldDB" id="M5G9T4"/>
<dbReference type="Gene3D" id="3.40.50.850">
    <property type="entry name" value="Isochorismatase-like"/>
    <property type="match status" value="1"/>
</dbReference>
<dbReference type="GO" id="GO:0016787">
    <property type="term" value="F:hydrolase activity"/>
    <property type="evidence" value="ECO:0007669"/>
    <property type="project" value="UniProtKB-KW"/>
</dbReference>
<proteinExistence type="inferred from homology"/>
<dbReference type="InterPro" id="IPR050272">
    <property type="entry name" value="Isochorismatase-like_hydrls"/>
</dbReference>
<gene>
    <name evidence="4" type="ORF">DACRYDRAFT_104943</name>
</gene>
<comment type="similarity">
    <text evidence="1">Belongs to the isochorismatase family.</text>
</comment>
<dbReference type="RefSeq" id="XP_040631949.1">
    <property type="nucleotide sequence ID" value="XM_040768002.1"/>
</dbReference>
<evidence type="ECO:0000313" key="5">
    <source>
        <dbReference type="Proteomes" id="UP000030653"/>
    </source>
</evidence>
<sequence>MATGSQTITVNPGDTALVLVGLQQGCRNFHQGAPMVPMHTQLAGSVAALLAAFRHYLGSCIVHVREDQSDPESFLHPGQPGHQFETWATPATGEVVIAKTTLDAFLVTDLQAVLELYRIRTVLLVGYTTERDVHATANSAQLRGYQVVVVPDATATWGEPEARVTALDAWQDGIRTLQGNGVTLKATNVVLAELGG</sequence>
<keyword evidence="2 4" id="KW-0378">Hydrolase</keyword>
<dbReference type="PANTHER" id="PTHR43540:SF1">
    <property type="entry name" value="ISOCHORISMATASE HYDROLASE"/>
    <property type="match status" value="1"/>
</dbReference>
<organism evidence="4 5">
    <name type="scientific">Dacryopinax primogenitus (strain DJM 731)</name>
    <name type="common">Brown rot fungus</name>
    <dbReference type="NCBI Taxonomy" id="1858805"/>
    <lineage>
        <taxon>Eukaryota</taxon>
        <taxon>Fungi</taxon>
        <taxon>Dikarya</taxon>
        <taxon>Basidiomycota</taxon>
        <taxon>Agaricomycotina</taxon>
        <taxon>Dacrymycetes</taxon>
        <taxon>Dacrymycetales</taxon>
        <taxon>Dacrymycetaceae</taxon>
        <taxon>Dacryopinax</taxon>
    </lineage>
</organism>
<feature type="domain" description="Isochorismatase-like" evidence="3">
    <location>
        <begin position="15"/>
        <end position="169"/>
    </location>
</feature>
<dbReference type="OrthoDB" id="167809at2759"/>
<evidence type="ECO:0000256" key="1">
    <source>
        <dbReference type="ARBA" id="ARBA00006336"/>
    </source>
</evidence>
<name>M5G9T4_DACPD</name>